<evidence type="ECO:0000313" key="1">
    <source>
        <dbReference type="EMBL" id="AOJ74352.1"/>
    </source>
</evidence>
<reference evidence="1 2" key="1">
    <citation type="submission" date="2015-12" db="EMBL/GenBank/DDBJ databases">
        <title>Diversity of Burkholderia near neighbor genomes.</title>
        <authorList>
            <person name="Sahl J."/>
            <person name="Wagner D."/>
            <person name="Keim P."/>
        </authorList>
    </citation>
    <scope>NUCLEOTIDE SEQUENCE [LARGE SCALE GENOMIC DNA]</scope>
    <source>
        <strain evidence="1 2">MSMB0783</strain>
    </source>
</reference>
<protein>
    <submittedName>
        <fullName evidence="1">Uncharacterized protein</fullName>
    </submittedName>
</protein>
<sequence>MNCKPGDLAIVTRGARTAIEKKVLGRIVRVTTADEQAVWTIEEPIWLWHAGRSYKITGICDECLTPLRGEPEIEHEQRRDEVTA</sequence>
<dbReference type="RefSeq" id="WP_059461701.1">
    <property type="nucleotide sequence ID" value="NZ_CP013420.1"/>
</dbReference>
<evidence type="ECO:0000313" key="2">
    <source>
        <dbReference type="Proteomes" id="UP000243680"/>
    </source>
</evidence>
<dbReference type="EMBL" id="CP013420">
    <property type="protein sequence ID" value="AOJ74352.1"/>
    <property type="molecule type" value="Genomic_DNA"/>
</dbReference>
<organism evidence="1 2">
    <name type="scientific">Burkholderia ubonensis</name>
    <dbReference type="NCBI Taxonomy" id="101571"/>
    <lineage>
        <taxon>Bacteria</taxon>
        <taxon>Pseudomonadati</taxon>
        <taxon>Pseudomonadota</taxon>
        <taxon>Betaproteobacteria</taxon>
        <taxon>Burkholderiales</taxon>
        <taxon>Burkholderiaceae</taxon>
        <taxon>Burkholderia</taxon>
        <taxon>Burkholderia cepacia complex</taxon>
    </lineage>
</organism>
<dbReference type="Proteomes" id="UP000243680">
    <property type="component" value="Chromosome 1"/>
</dbReference>
<proteinExistence type="predicted"/>
<name>A0A1B4LB38_9BURK</name>
<gene>
    <name evidence="1" type="ORF">WJ35_04180</name>
</gene>
<accession>A0A1B4LB38</accession>
<dbReference type="AlphaFoldDB" id="A0A1B4LB38"/>